<dbReference type="EnsemblMetazoa" id="XM_050659001.1">
    <property type="protein sequence ID" value="XP_050514958.1"/>
    <property type="gene ID" value="LOC126890151"/>
</dbReference>
<organism evidence="1 2">
    <name type="scientific">Diabrotica virgifera virgifera</name>
    <name type="common">western corn rootworm</name>
    <dbReference type="NCBI Taxonomy" id="50390"/>
    <lineage>
        <taxon>Eukaryota</taxon>
        <taxon>Metazoa</taxon>
        <taxon>Ecdysozoa</taxon>
        <taxon>Arthropoda</taxon>
        <taxon>Hexapoda</taxon>
        <taxon>Insecta</taxon>
        <taxon>Pterygota</taxon>
        <taxon>Neoptera</taxon>
        <taxon>Endopterygota</taxon>
        <taxon>Coleoptera</taxon>
        <taxon>Polyphaga</taxon>
        <taxon>Cucujiformia</taxon>
        <taxon>Chrysomeloidea</taxon>
        <taxon>Chrysomelidae</taxon>
        <taxon>Galerucinae</taxon>
        <taxon>Diabroticina</taxon>
        <taxon>Diabroticites</taxon>
        <taxon>Diabrotica</taxon>
    </lineage>
</organism>
<name>A0ABM5KXP0_DIAVI</name>
<dbReference type="Pfam" id="PF03564">
    <property type="entry name" value="DUF1759"/>
    <property type="match status" value="1"/>
</dbReference>
<dbReference type="PANTHER" id="PTHR47331">
    <property type="entry name" value="PHD-TYPE DOMAIN-CONTAINING PROTEIN"/>
    <property type="match status" value="1"/>
</dbReference>
<sequence>MALELETKRRTVLRTAFTTAANVLDNLLSETVDTRPWQQISVQWELLQVKYNELCVVESAVFEAMVEKASEAELISEMEAKDRYSTRYYELKYKCEDRPSLVSSESSIKGKRSFKLPPIEFKKYSGDLIDWLPFWSQFKVVHDDPLIDLNDKIAYLRQATVDGSKARRLVESFPAVADNYSKIIKSLKSRFGREDLQIEVYIRELLKLILSRVSSSSCNVSALYDMIESQLRSLETLGITADKYAAILYPLIESCLPEDMIRLWHRSSQFLRPSGSVSMHNVEEYAEVSTLETRLSGLMSFLQNEVQNEQKINLATEGFGLSTENKCKSNNLVEKKNIKLPKQGTDQPSATAAGLVNYEVDRCIFCEGQHDSINCFKAQKLSMEQKRRTLSEKKACFRCLKVRHSSKNCRARLNCILCCKSHVVLMCPDLPVNKIDTSTSSISRSEENRTEDQTLANLNNTQVFLQTLRVNIRSAHGTKQVRALIDTGSQRTYILQRTAQEMGFSAKGTENIVHTLFGGKGTSEQRHKLYKVTASEGAYSCSFDALDQPKICADVSPVYHGPWVEELSDMNISLSDVGHIAPIEILLGADVVGKLYTGRKYQLQCGLVAVETLLGWTLMGKVPAVASNFSTYMMSIALFVDSSSVAKLWELDIIGITDPVEKLTREVAAKEAKNFFYETIRCDNEGRYEVMLPWLNKHPLISDNLVVARRRLDTTLNKLKKSNLFESYNLIFNEWLNEGVIEIVNNPEENNCVHYLPHRPVIKNTSETTKIRPVFDASSHEQGRPSLNQCLEVGPNLIELIPSVLLRFRQQKIGVVSDIRKAFLQISVHSKDRDFLRFLWVNNEGKEFVFRHRRVVFGVNCSPFLLGATIEFHLIKALEKCCNDMPYSKNTIERLMIGFYVDNCVTSVTDENELRKFVSEATAIMEEAKMDLRGWESSGSTKTVVPVLGLLWDSSRDTLKINGEIFQGVENMSEQKRKYLSGAQKRQLKKQKCEQHAKTAKMTSFFSALDSAAALSSKSSKLISDHQTLNTGIPNADPSTSVINDVLVDSLFTSGNIRSKSPTNIAEAEPFVSQILTTTTVHTLSADELEANRNEQTFSNTSPVSFHSHNETTSKDVIPIANVFR</sequence>
<dbReference type="RefSeq" id="XP_050514958.1">
    <property type="nucleotide sequence ID" value="XM_050659001.1"/>
</dbReference>
<reference evidence="1" key="1">
    <citation type="submission" date="2025-05" db="UniProtKB">
        <authorList>
            <consortium name="EnsemblMetazoa"/>
        </authorList>
    </citation>
    <scope>IDENTIFICATION</scope>
</reference>
<dbReference type="GeneID" id="126890151"/>
<proteinExistence type="predicted"/>
<dbReference type="PANTHER" id="PTHR47331:SF1">
    <property type="entry name" value="GAG-LIKE PROTEIN"/>
    <property type="match status" value="1"/>
</dbReference>
<evidence type="ECO:0000313" key="2">
    <source>
        <dbReference type="Proteomes" id="UP001652700"/>
    </source>
</evidence>
<evidence type="ECO:0000313" key="1">
    <source>
        <dbReference type="EnsemblMetazoa" id="XP_050514958.1"/>
    </source>
</evidence>
<dbReference type="InterPro" id="IPR043128">
    <property type="entry name" value="Rev_trsase/Diguanyl_cyclase"/>
</dbReference>
<keyword evidence="2" id="KW-1185">Reference proteome</keyword>
<dbReference type="InterPro" id="IPR021109">
    <property type="entry name" value="Peptidase_aspartic_dom_sf"/>
</dbReference>
<evidence type="ECO:0008006" key="3">
    <source>
        <dbReference type="Google" id="ProtNLM"/>
    </source>
</evidence>
<dbReference type="Gene3D" id="2.40.70.10">
    <property type="entry name" value="Acid Proteases"/>
    <property type="match status" value="1"/>
</dbReference>
<dbReference type="InterPro" id="IPR005312">
    <property type="entry name" value="DUF1759"/>
</dbReference>
<dbReference type="Gene3D" id="3.10.10.10">
    <property type="entry name" value="HIV Type 1 Reverse Transcriptase, subunit A, domain 1"/>
    <property type="match status" value="1"/>
</dbReference>
<dbReference type="InterPro" id="IPR043502">
    <property type="entry name" value="DNA/RNA_pol_sf"/>
</dbReference>
<dbReference type="Gene3D" id="3.30.70.270">
    <property type="match status" value="1"/>
</dbReference>
<accession>A0ABM5KXP0</accession>
<dbReference type="PROSITE" id="PS00141">
    <property type="entry name" value="ASP_PROTEASE"/>
    <property type="match status" value="1"/>
</dbReference>
<dbReference type="InterPro" id="IPR001969">
    <property type="entry name" value="Aspartic_peptidase_AS"/>
</dbReference>
<protein>
    <recommendedName>
        <fullName evidence="3">Peptidase aspartic putative domain-containing protein</fullName>
    </recommendedName>
</protein>
<dbReference type="SUPFAM" id="SSF56672">
    <property type="entry name" value="DNA/RNA polymerases"/>
    <property type="match status" value="1"/>
</dbReference>
<dbReference type="Proteomes" id="UP001652700">
    <property type="component" value="Unplaced"/>
</dbReference>